<dbReference type="Proteomes" id="UP000289691">
    <property type="component" value="Unassembled WGS sequence"/>
</dbReference>
<keyword evidence="4" id="KW-1185">Reference proteome</keyword>
<dbReference type="AlphaFoldDB" id="A0A498KYN2"/>
<dbReference type="InterPro" id="IPR024445">
    <property type="entry name" value="Tnp_ISXO2-like"/>
</dbReference>
<dbReference type="Pfam" id="PF12760">
    <property type="entry name" value="Zn_ribbon_IS1595"/>
    <property type="match status" value="1"/>
</dbReference>
<dbReference type="PANTHER" id="PTHR33293">
    <property type="entry name" value="INSERTION ELEMENT IS1 1 PROTEIN INSB-RELATED"/>
    <property type="match status" value="1"/>
</dbReference>
<dbReference type="EMBL" id="RDFA01000005">
    <property type="protein sequence ID" value="RXK48052.1"/>
    <property type="molecule type" value="Genomic_DNA"/>
</dbReference>
<accession>A0A498KYN2</accession>
<dbReference type="NCBIfam" id="NF033547">
    <property type="entry name" value="transpos_IS1595"/>
    <property type="match status" value="1"/>
</dbReference>
<gene>
    <name evidence="3" type="ORF">EAF64_13785</name>
</gene>
<feature type="domain" description="ISXO2-like transposase" evidence="2">
    <location>
        <begin position="120"/>
        <end position="271"/>
    </location>
</feature>
<evidence type="ECO:0000259" key="2">
    <source>
        <dbReference type="SMART" id="SM01126"/>
    </source>
</evidence>
<evidence type="ECO:0000256" key="1">
    <source>
        <dbReference type="SAM" id="MobiDB-lite"/>
    </source>
</evidence>
<dbReference type="InterPro" id="IPR024442">
    <property type="entry name" value="Transposase_Zn_ribbon"/>
</dbReference>
<evidence type="ECO:0000313" key="3">
    <source>
        <dbReference type="EMBL" id="RXK48052.1"/>
    </source>
</evidence>
<feature type="region of interest" description="Disordered" evidence="1">
    <location>
        <begin position="138"/>
        <end position="160"/>
    </location>
</feature>
<organism evidence="3 4">
    <name type="scientific">Halorientalis pallida</name>
    <dbReference type="NCBI Taxonomy" id="2479928"/>
    <lineage>
        <taxon>Archaea</taxon>
        <taxon>Methanobacteriati</taxon>
        <taxon>Methanobacteriota</taxon>
        <taxon>Stenosarchaea group</taxon>
        <taxon>Halobacteria</taxon>
        <taxon>Halobacteriales</taxon>
        <taxon>Haloarculaceae</taxon>
        <taxon>Halorientalis</taxon>
    </lineage>
</organism>
<feature type="compositionally biased region" description="Basic and acidic residues" evidence="1">
    <location>
        <begin position="138"/>
        <end position="157"/>
    </location>
</feature>
<comment type="caution">
    <text evidence="3">The sequence shown here is derived from an EMBL/GenBank/DDBJ whole genome shotgun (WGS) entry which is preliminary data.</text>
</comment>
<name>A0A498KYN2_9EURY</name>
<proteinExistence type="predicted"/>
<dbReference type="RefSeq" id="WP_129069904.1">
    <property type="nucleotide sequence ID" value="NZ_RDFA01000005.1"/>
</dbReference>
<reference evidence="3 4" key="1">
    <citation type="submission" date="2019-01" db="EMBL/GenBank/DDBJ databases">
        <title>Halorientalis sp. F13-25 a new haloarchaeum isolated from hypersaline water.</title>
        <authorList>
            <person name="Ana D.-V."/>
            <person name="Cristina S.-P."/>
            <person name="Antonio V."/>
        </authorList>
    </citation>
    <scope>NUCLEOTIDE SEQUENCE [LARGE SCALE GENOMIC DNA]</scope>
    <source>
        <strain evidence="3 4">F13-25</strain>
    </source>
</reference>
<dbReference type="InterPro" id="IPR051354">
    <property type="entry name" value="Transposase_27_IS1"/>
</dbReference>
<evidence type="ECO:0000313" key="4">
    <source>
        <dbReference type="Proteomes" id="UP000289691"/>
    </source>
</evidence>
<protein>
    <submittedName>
        <fullName evidence="3">IS1595 family transposase</fullName>
    </submittedName>
</protein>
<sequence length="289" mass="33122">MFPISRFVSESAAADLLQQVRWRDGVECPRCRSDPTVRNGSYRVYQRDLCKNCGRTFNDKTDTIFAHSKLSLKEWYFTIYVFLRVNTSIQQIEAELDLSYRTVRRRVERFARALDAPSITLSGPVEIDEVYVSAGLKGRERDQESRSRGRGSYDGDKPPVFTLADRDSGDRYVVPAKSVDGSTIRLLLADHDEELLTVYTDGFRAYDPLDEDDAFTRKYVVHGDGEYADGDIHVNTCESHASLTRRWLSPHRGVSKDKLTPYLKAFQLRRELYRKPGDEALKYALDAVL</sequence>
<dbReference type="SMART" id="SM01126">
    <property type="entry name" value="DDE_Tnp_IS1595"/>
    <property type="match status" value="1"/>
</dbReference>
<dbReference type="PANTHER" id="PTHR33293:SF1">
    <property type="entry name" value="INSERTION ELEMENT IS1 1 PROTEIN INSB-RELATED"/>
    <property type="match status" value="1"/>
</dbReference>
<dbReference type="OrthoDB" id="86086at2157"/>
<dbReference type="Pfam" id="PF12762">
    <property type="entry name" value="DDE_Tnp_IS1595"/>
    <property type="match status" value="1"/>
</dbReference>